<evidence type="ECO:0000313" key="1">
    <source>
        <dbReference type="EMBL" id="ACU90019.1"/>
    </source>
</evidence>
<dbReference type="InterPro" id="IPR036457">
    <property type="entry name" value="PPM-type-like_dom_sf"/>
</dbReference>
<dbReference type="EMBL" id="CP001629">
    <property type="protein sequence ID" value="ACU90019.1"/>
    <property type="molecule type" value="Genomic_DNA"/>
</dbReference>
<organism evidence="1 2">
    <name type="scientific">Desulfomicrobium baculatum (strain DSM 4028 / VKM B-1378 / X)</name>
    <name type="common">Desulfovibrio baculatus</name>
    <dbReference type="NCBI Taxonomy" id="525897"/>
    <lineage>
        <taxon>Bacteria</taxon>
        <taxon>Pseudomonadati</taxon>
        <taxon>Thermodesulfobacteriota</taxon>
        <taxon>Desulfovibrionia</taxon>
        <taxon>Desulfovibrionales</taxon>
        <taxon>Desulfomicrobiaceae</taxon>
        <taxon>Desulfomicrobium</taxon>
    </lineage>
</organism>
<dbReference type="KEGG" id="dba:Dbac_1929"/>
<dbReference type="Gene3D" id="3.60.40.10">
    <property type="entry name" value="PPM-type phosphatase domain"/>
    <property type="match status" value="1"/>
</dbReference>
<dbReference type="SUPFAM" id="SSF81606">
    <property type="entry name" value="PP2C-like"/>
    <property type="match status" value="1"/>
</dbReference>
<keyword evidence="2" id="KW-1185">Reference proteome</keyword>
<dbReference type="AlphaFoldDB" id="C7LXE8"/>
<dbReference type="HOGENOM" id="CLU_067299_2_0_7"/>
<gene>
    <name evidence="1" type="ordered locus">Dbac_1929</name>
</gene>
<name>C7LXE8_DESBD</name>
<accession>C7LXE8</accession>
<sequence length="288" mass="32009">MQCTKRIEFFILTAGFENDHCVRMGMKVEQILEQGSGAQNEDYLISEHDVFGVFDGSTSLDGAFFGDGRSGGAMASSIAGRAFLGGSEPLTGLGALANDSIRAQMELCGVDFSRRCGLWSTSAAVVRLRNGVIEWFQTGDSQVVFIGQDGNHRVATRREDHDFPTLSLIREKGRHHPEVRKLVETIRQDMNRSYGVLNGEREAVDFFRTGMEDARNIKTVLIFTDGLDVPCPAPKKYKDFSCLVDMACELGLEGLRDHVRSQEAADPDMKRYPRFKKHDDIAAIAIHL</sequence>
<proteinExistence type="predicted"/>
<evidence type="ECO:0008006" key="3">
    <source>
        <dbReference type="Google" id="ProtNLM"/>
    </source>
</evidence>
<evidence type="ECO:0000313" key="2">
    <source>
        <dbReference type="Proteomes" id="UP000002216"/>
    </source>
</evidence>
<dbReference type="Proteomes" id="UP000002216">
    <property type="component" value="Chromosome"/>
</dbReference>
<protein>
    <recommendedName>
        <fullName evidence="3">PPM-type phosphatase domain-containing protein</fullName>
    </recommendedName>
</protein>
<dbReference type="eggNOG" id="COG0631">
    <property type="taxonomic scope" value="Bacteria"/>
</dbReference>
<reference evidence="1 2" key="1">
    <citation type="journal article" date="2009" name="Stand. Genomic Sci.">
        <title>Complete genome sequence of Desulfomicrobium baculatum type strain (X).</title>
        <authorList>
            <person name="Copeland A."/>
            <person name="Spring S."/>
            <person name="Goker M."/>
            <person name="Schneider S."/>
            <person name="Lapidus A."/>
            <person name="Del Rio T.G."/>
            <person name="Tice H."/>
            <person name="Cheng J.F."/>
            <person name="Chen F."/>
            <person name="Nolan M."/>
            <person name="Bruce D."/>
            <person name="Goodwin L."/>
            <person name="Pitluck S."/>
            <person name="Ivanova N."/>
            <person name="Mavrommatis K."/>
            <person name="Ovchinnikova G."/>
            <person name="Pati A."/>
            <person name="Chen A."/>
            <person name="Palaniappan K."/>
            <person name="Land M."/>
            <person name="Hauser L."/>
            <person name="Chang Y.J."/>
            <person name="Jeffries C.C."/>
            <person name="Meincke L."/>
            <person name="Sims D."/>
            <person name="Brettin T."/>
            <person name="Detter J.C."/>
            <person name="Han C."/>
            <person name="Chain P."/>
            <person name="Bristow J."/>
            <person name="Eisen J.A."/>
            <person name="Markowitz V."/>
            <person name="Hugenholtz P."/>
            <person name="Kyrpides N.C."/>
            <person name="Klenk H.P."/>
            <person name="Lucas S."/>
        </authorList>
    </citation>
    <scope>NUCLEOTIDE SEQUENCE [LARGE SCALE GENOMIC DNA]</scope>
    <source>
        <strain evidence="2">DSM 4028 / VKM B-1378 / X</strain>
    </source>
</reference>
<dbReference type="STRING" id="525897.Dbac_1929"/>